<feature type="compositionally biased region" description="Polar residues" evidence="1">
    <location>
        <begin position="327"/>
        <end position="343"/>
    </location>
</feature>
<dbReference type="SMART" id="SM00855">
    <property type="entry name" value="PGAM"/>
    <property type="match status" value="1"/>
</dbReference>
<evidence type="ECO:0000256" key="1">
    <source>
        <dbReference type="SAM" id="MobiDB-lite"/>
    </source>
</evidence>
<protein>
    <submittedName>
        <fullName evidence="2">Uncharacterized protein</fullName>
    </submittedName>
</protein>
<feature type="region of interest" description="Disordered" evidence="1">
    <location>
        <begin position="326"/>
        <end position="369"/>
    </location>
</feature>
<dbReference type="SUPFAM" id="SSF53254">
    <property type="entry name" value="Phosphoglycerate mutase-like"/>
    <property type="match status" value="1"/>
</dbReference>
<feature type="compositionally biased region" description="Basic and acidic residues" evidence="1">
    <location>
        <begin position="466"/>
        <end position="484"/>
    </location>
</feature>
<feature type="compositionally biased region" description="Basic and acidic residues" evidence="1">
    <location>
        <begin position="521"/>
        <end position="535"/>
    </location>
</feature>
<accession>A0A420YHT1</accession>
<name>A0A420YHT1_9PEZI</name>
<feature type="compositionally biased region" description="Basic and acidic residues" evidence="1">
    <location>
        <begin position="502"/>
        <end position="511"/>
    </location>
</feature>
<dbReference type="InterPro" id="IPR029033">
    <property type="entry name" value="His_PPase_superfam"/>
</dbReference>
<proteinExistence type="predicted"/>
<feature type="region of interest" description="Disordered" evidence="1">
    <location>
        <begin position="417"/>
        <end position="541"/>
    </location>
</feature>
<dbReference type="Proteomes" id="UP000275385">
    <property type="component" value="Unassembled WGS sequence"/>
</dbReference>
<dbReference type="EMBL" id="QVQW01000009">
    <property type="protein sequence ID" value="RKU47405.1"/>
    <property type="molecule type" value="Genomic_DNA"/>
</dbReference>
<comment type="caution">
    <text evidence="2">The sequence shown here is derived from an EMBL/GenBank/DDBJ whole genome shotgun (WGS) entry which is preliminary data.</text>
</comment>
<organism evidence="2 3">
    <name type="scientific">Coniochaeta pulveracea</name>
    <dbReference type="NCBI Taxonomy" id="177199"/>
    <lineage>
        <taxon>Eukaryota</taxon>
        <taxon>Fungi</taxon>
        <taxon>Dikarya</taxon>
        <taxon>Ascomycota</taxon>
        <taxon>Pezizomycotina</taxon>
        <taxon>Sordariomycetes</taxon>
        <taxon>Sordariomycetidae</taxon>
        <taxon>Coniochaetales</taxon>
        <taxon>Coniochaetaceae</taxon>
        <taxon>Coniochaeta</taxon>
    </lineage>
</organism>
<keyword evidence="3" id="KW-1185">Reference proteome</keyword>
<dbReference type="Gene3D" id="3.40.50.1240">
    <property type="entry name" value="Phosphoglycerate mutase-like"/>
    <property type="match status" value="1"/>
</dbReference>
<sequence length="541" mass="61158">MGRPRLIILIRHAQSEGNKNRDIHQTIPDHRVKLTQEGWEQAYEAGRRLRAMLRPEDTLHFFTSPYRRTRETTEGILATLTSDEEEPSPFKRTNIKVYEEPRLREQDFGNFQPCSAEMERMWQERADYGHFFYRIPNGESAADAYDRISGFNESLWRQFGEDDFSSVCVLVTHGLMSRVFLMKWYHFSVEYFEDLRNINHCEFLIMTRQDSGKYVLENKLRTWSELRREKAALAVKDEIEGKANGANKDGVKLKKANSSTLLASTPVPTRRRWGGCPNGCNHDKDFKIRSGLADLVKFDHKAAASSNTVVPSLGETLDCSDRAASPVQHNPSFNGNGNATPTLASRRPASKRFAAQHADAECPEEAGPRIDVVKARDNVVSSPDGTPSFISVEDRLRNHIISPQAEHHHHGHYADRLLHKGRDGGGTYSGHNSVAASDADSSEDERHRRRRTAATSRPKTVITLADDSHDSQHDADDEKIDASRHRGSLLRPKANRLGDVPHSSDGEHDHDGDEEADDEPEPHHDLTPQENHEQSVRGSVY</sequence>
<dbReference type="PANTHER" id="PTHR46192">
    <property type="entry name" value="BROAD-RANGE ACID PHOSPHATASE DET1"/>
    <property type="match status" value="1"/>
</dbReference>
<dbReference type="OrthoDB" id="10261749at2759"/>
<dbReference type="InterPro" id="IPR013078">
    <property type="entry name" value="His_Pase_superF_clade-1"/>
</dbReference>
<evidence type="ECO:0000313" key="2">
    <source>
        <dbReference type="EMBL" id="RKU47405.1"/>
    </source>
</evidence>
<dbReference type="CDD" id="cd07067">
    <property type="entry name" value="HP_PGM_like"/>
    <property type="match status" value="1"/>
</dbReference>
<dbReference type="InterPro" id="IPR052765">
    <property type="entry name" value="PGM-Related"/>
</dbReference>
<dbReference type="Pfam" id="PF00300">
    <property type="entry name" value="His_Phos_1"/>
    <property type="match status" value="1"/>
</dbReference>
<dbReference type="AlphaFoldDB" id="A0A420YHT1"/>
<evidence type="ECO:0000313" key="3">
    <source>
        <dbReference type="Proteomes" id="UP000275385"/>
    </source>
</evidence>
<dbReference type="STRING" id="177199.A0A420YHT1"/>
<gene>
    <name evidence="2" type="ORF">DL546_007785</name>
</gene>
<reference evidence="2 3" key="1">
    <citation type="submission" date="2018-08" db="EMBL/GenBank/DDBJ databases">
        <title>Draft genome of the lignicolous fungus Coniochaeta pulveracea.</title>
        <authorList>
            <person name="Borstlap C.J."/>
            <person name="De Witt R.N."/>
            <person name="Botha A."/>
            <person name="Volschenk H."/>
        </authorList>
    </citation>
    <scope>NUCLEOTIDE SEQUENCE [LARGE SCALE GENOMIC DNA]</scope>
    <source>
        <strain evidence="2 3">CAB683</strain>
    </source>
</reference>